<dbReference type="InterPro" id="IPR036397">
    <property type="entry name" value="RNaseH_sf"/>
</dbReference>
<proteinExistence type="predicted"/>
<keyword evidence="1" id="KW-0694">RNA-binding</keyword>
<dbReference type="GO" id="GO:0015074">
    <property type="term" value="P:DNA integration"/>
    <property type="evidence" value="ECO:0007669"/>
    <property type="project" value="InterPro"/>
</dbReference>
<dbReference type="InterPro" id="IPR012337">
    <property type="entry name" value="RNaseH-like_sf"/>
</dbReference>
<feature type="domain" description="Integrase catalytic" evidence="2">
    <location>
        <begin position="23"/>
        <end position="108"/>
    </location>
</feature>
<dbReference type="Gene3D" id="3.30.420.10">
    <property type="entry name" value="Ribonuclease H-like superfamily/Ribonuclease H"/>
    <property type="match status" value="1"/>
</dbReference>
<name>A0A9Q3JLT3_9BASI</name>
<dbReference type="Proteomes" id="UP000765509">
    <property type="component" value="Unassembled WGS sequence"/>
</dbReference>
<evidence type="ECO:0000259" key="2">
    <source>
        <dbReference type="PROSITE" id="PS50994"/>
    </source>
</evidence>
<organism evidence="3 4">
    <name type="scientific">Austropuccinia psidii MF-1</name>
    <dbReference type="NCBI Taxonomy" id="1389203"/>
    <lineage>
        <taxon>Eukaryota</taxon>
        <taxon>Fungi</taxon>
        <taxon>Dikarya</taxon>
        <taxon>Basidiomycota</taxon>
        <taxon>Pucciniomycotina</taxon>
        <taxon>Pucciniomycetes</taxon>
        <taxon>Pucciniales</taxon>
        <taxon>Sphaerophragmiaceae</taxon>
        <taxon>Austropuccinia</taxon>
    </lineage>
</organism>
<sequence length="108" mass="12363">MKTCERCQKANRKHGKKYGLLQHIEEPKHQQDTINMDWVIGIVPGGKENFNSFLVIVERYSKSVRCLPCHKEDTGMDTALLFWNTMIATGGVPKIIISDRDPKFTSEL</sequence>
<dbReference type="EMBL" id="AVOT02076314">
    <property type="protein sequence ID" value="MBW0564777.1"/>
    <property type="molecule type" value="Genomic_DNA"/>
</dbReference>
<protein>
    <recommendedName>
        <fullName evidence="2">Integrase catalytic domain-containing protein</fullName>
    </recommendedName>
</protein>
<dbReference type="PROSITE" id="PS50994">
    <property type="entry name" value="INTEGRASE"/>
    <property type="match status" value="1"/>
</dbReference>
<reference evidence="3" key="1">
    <citation type="submission" date="2021-03" db="EMBL/GenBank/DDBJ databases">
        <title>Draft genome sequence of rust myrtle Austropuccinia psidii MF-1, a brazilian biotype.</title>
        <authorList>
            <person name="Quecine M.C."/>
            <person name="Pachon D.M.R."/>
            <person name="Bonatelli M.L."/>
            <person name="Correr F.H."/>
            <person name="Franceschini L.M."/>
            <person name="Leite T.F."/>
            <person name="Margarido G.R.A."/>
            <person name="Almeida C.A."/>
            <person name="Ferrarezi J.A."/>
            <person name="Labate C.A."/>
        </authorList>
    </citation>
    <scope>NUCLEOTIDE SEQUENCE</scope>
    <source>
        <strain evidence="3">MF-1</strain>
    </source>
</reference>
<evidence type="ECO:0000256" key="1">
    <source>
        <dbReference type="ARBA" id="ARBA00022884"/>
    </source>
</evidence>
<comment type="caution">
    <text evidence="3">The sequence shown here is derived from an EMBL/GenBank/DDBJ whole genome shotgun (WGS) entry which is preliminary data.</text>
</comment>
<evidence type="ECO:0000313" key="4">
    <source>
        <dbReference type="Proteomes" id="UP000765509"/>
    </source>
</evidence>
<dbReference type="PANTHER" id="PTHR37984:SF5">
    <property type="entry name" value="PROTEIN NYNRIN-LIKE"/>
    <property type="match status" value="1"/>
</dbReference>
<keyword evidence="4" id="KW-1185">Reference proteome</keyword>
<dbReference type="GO" id="GO:0003723">
    <property type="term" value="F:RNA binding"/>
    <property type="evidence" value="ECO:0007669"/>
    <property type="project" value="UniProtKB-KW"/>
</dbReference>
<dbReference type="InterPro" id="IPR001584">
    <property type="entry name" value="Integrase_cat-core"/>
</dbReference>
<dbReference type="SUPFAM" id="SSF53098">
    <property type="entry name" value="Ribonuclease H-like"/>
    <property type="match status" value="1"/>
</dbReference>
<dbReference type="InterPro" id="IPR050951">
    <property type="entry name" value="Retrovirus_Pol_polyprotein"/>
</dbReference>
<dbReference type="AlphaFoldDB" id="A0A9Q3JLT3"/>
<gene>
    <name evidence="3" type="ORF">O181_104492</name>
</gene>
<dbReference type="GO" id="GO:0005634">
    <property type="term" value="C:nucleus"/>
    <property type="evidence" value="ECO:0007669"/>
    <property type="project" value="UniProtKB-ARBA"/>
</dbReference>
<dbReference type="OrthoDB" id="2273864at2759"/>
<accession>A0A9Q3JLT3</accession>
<evidence type="ECO:0000313" key="3">
    <source>
        <dbReference type="EMBL" id="MBW0564777.1"/>
    </source>
</evidence>
<dbReference type="PANTHER" id="PTHR37984">
    <property type="entry name" value="PROTEIN CBG26694"/>
    <property type="match status" value="1"/>
</dbReference>